<evidence type="ECO:0000313" key="2">
    <source>
        <dbReference type="EMBL" id="SHM78729.1"/>
    </source>
</evidence>
<name>A0A1M7LKR5_9FIRM</name>
<protein>
    <submittedName>
        <fullName evidence="2">Uncharacterized membrane protein YsdA, DUF1294 family</fullName>
    </submittedName>
</protein>
<dbReference type="AlphaFoldDB" id="A0A1M7LKR5"/>
<reference evidence="2 3" key="1">
    <citation type="submission" date="2016-11" db="EMBL/GenBank/DDBJ databases">
        <authorList>
            <person name="Jaros S."/>
            <person name="Januszkiewicz K."/>
            <person name="Wedrychowicz H."/>
        </authorList>
    </citation>
    <scope>NUCLEOTIDE SEQUENCE [LARGE SCALE GENOMIC DNA]</scope>
    <source>
        <strain evidence="2 3">DSM 15930</strain>
    </source>
</reference>
<feature type="transmembrane region" description="Helical" evidence="1">
    <location>
        <begin position="77"/>
        <end position="97"/>
    </location>
</feature>
<keyword evidence="1" id="KW-0472">Membrane</keyword>
<dbReference type="OrthoDB" id="1698854at2"/>
<keyword evidence="3" id="KW-1185">Reference proteome</keyword>
<feature type="transmembrane region" description="Helical" evidence="1">
    <location>
        <begin position="44"/>
        <end position="65"/>
    </location>
</feature>
<evidence type="ECO:0000256" key="1">
    <source>
        <dbReference type="SAM" id="Phobius"/>
    </source>
</evidence>
<accession>A0A1M7LKR5</accession>
<proteinExistence type="predicted"/>
<feature type="transmembrane region" description="Helical" evidence="1">
    <location>
        <begin position="12"/>
        <end position="32"/>
    </location>
</feature>
<dbReference type="Proteomes" id="UP000184038">
    <property type="component" value="Unassembled WGS sequence"/>
</dbReference>
<organism evidence="2 3">
    <name type="scientific">Anaerosporobacter mobilis DSM 15930</name>
    <dbReference type="NCBI Taxonomy" id="1120996"/>
    <lineage>
        <taxon>Bacteria</taxon>
        <taxon>Bacillati</taxon>
        <taxon>Bacillota</taxon>
        <taxon>Clostridia</taxon>
        <taxon>Lachnospirales</taxon>
        <taxon>Lachnospiraceae</taxon>
        <taxon>Anaerosporobacter</taxon>
    </lineage>
</organism>
<dbReference type="RefSeq" id="WP_073289480.1">
    <property type="nucleotide sequence ID" value="NZ_FRCP01000017.1"/>
</dbReference>
<keyword evidence="1" id="KW-0812">Transmembrane</keyword>
<evidence type="ECO:0000313" key="3">
    <source>
        <dbReference type="Proteomes" id="UP000184038"/>
    </source>
</evidence>
<sequence length="99" mass="10974">MTFLENISKNNILIILIYLVVMNIIGFAIMGIDKSKAKRGAWRIPEKTLFLIAILGGSIGSLLGMKQFRHKTKHKTFTIGMPAILIVQAAIILYCTIGI</sequence>
<dbReference type="Pfam" id="PF06961">
    <property type="entry name" value="DUF1294"/>
    <property type="match status" value="1"/>
</dbReference>
<dbReference type="STRING" id="1120996.SAMN02746066_03275"/>
<keyword evidence="1" id="KW-1133">Transmembrane helix</keyword>
<gene>
    <name evidence="2" type="ORF">SAMN02746066_03275</name>
</gene>
<dbReference type="InterPro" id="IPR010718">
    <property type="entry name" value="DUF1294"/>
</dbReference>
<dbReference type="EMBL" id="FRCP01000017">
    <property type="protein sequence ID" value="SHM78729.1"/>
    <property type="molecule type" value="Genomic_DNA"/>
</dbReference>